<keyword evidence="1" id="KW-1133">Transmembrane helix</keyword>
<keyword evidence="1" id="KW-0472">Membrane</keyword>
<organism evidence="2 3">
    <name type="scientific">Pseudodesulfovibrio cashew</name>
    <dbReference type="NCBI Taxonomy" id="2678688"/>
    <lineage>
        <taxon>Bacteria</taxon>
        <taxon>Pseudomonadati</taxon>
        <taxon>Thermodesulfobacteriota</taxon>
        <taxon>Desulfovibrionia</taxon>
        <taxon>Desulfovibrionales</taxon>
        <taxon>Desulfovibrionaceae</taxon>
    </lineage>
</organism>
<reference evidence="2 3" key="1">
    <citation type="submission" date="2019-11" db="EMBL/GenBank/DDBJ databases">
        <authorList>
            <person name="Zheng R.K."/>
            <person name="Sun C.M."/>
        </authorList>
    </citation>
    <scope>NUCLEOTIDE SEQUENCE [LARGE SCALE GENOMIC DNA]</scope>
    <source>
        <strain evidence="2 3">SRB007</strain>
    </source>
</reference>
<keyword evidence="1" id="KW-0812">Transmembrane</keyword>
<feature type="transmembrane region" description="Helical" evidence="1">
    <location>
        <begin position="115"/>
        <end position="131"/>
    </location>
</feature>
<dbReference type="Proteomes" id="UP000428328">
    <property type="component" value="Chromosome"/>
</dbReference>
<keyword evidence="3" id="KW-1185">Reference proteome</keyword>
<accession>A0A6I6JPH3</accession>
<evidence type="ECO:0000313" key="2">
    <source>
        <dbReference type="EMBL" id="QGY42007.1"/>
    </source>
</evidence>
<dbReference type="EMBL" id="CP046400">
    <property type="protein sequence ID" value="QGY42007.1"/>
    <property type="molecule type" value="Genomic_DNA"/>
</dbReference>
<feature type="transmembrane region" description="Helical" evidence="1">
    <location>
        <begin position="27"/>
        <end position="56"/>
    </location>
</feature>
<evidence type="ECO:0000256" key="1">
    <source>
        <dbReference type="SAM" id="Phobius"/>
    </source>
</evidence>
<evidence type="ECO:0000313" key="3">
    <source>
        <dbReference type="Proteomes" id="UP000428328"/>
    </source>
</evidence>
<protein>
    <submittedName>
        <fullName evidence="2">Uncharacterized protein</fullName>
    </submittedName>
</protein>
<dbReference type="AlphaFoldDB" id="A0A6I6JPH3"/>
<name>A0A6I6JPH3_9BACT</name>
<feature type="transmembrane region" description="Helical" evidence="1">
    <location>
        <begin position="92"/>
        <end position="109"/>
    </location>
</feature>
<gene>
    <name evidence="2" type="ORF">GM415_07405</name>
</gene>
<dbReference type="KEGG" id="psel:GM415_07405"/>
<proteinExistence type="predicted"/>
<sequence length="140" mass="15587">MTATPSEIFDLAVKRHRLPWNWTLHTAALAGFALTLLAHSPLLFAASLIVAGAGFFEPDLPTPPDNRWFRLAARAVEWEKNWAAAPWNRHKVLRFAFVLLVALVAAWALWTRDPVVLALLAAFAYLVYVVRDNMAGGIDP</sequence>